<keyword evidence="2" id="KW-1185">Reference proteome</keyword>
<evidence type="ECO:0000313" key="2">
    <source>
        <dbReference type="Proteomes" id="UP000036902"/>
    </source>
</evidence>
<sequence>MLNCTTLNPELNSPYDDIAHRVQRLKDFTEQHGPRWVISEWPELLYTPAVVVRAVKVLGPEWIERYYPQHAERYCPKREIIKVPVAVAFAVPEAIVEQHEPVVEGVVVAPAVVEPAPAIEQLAPGPVKAEGSVTADQLMPSIAPAFRGLEPVPTLITNDEARKIRAERIVADLIYLHAQGHRLYLNSSVLDGRFREMMSADTLDLNLAREFATIVSSKTSKWSGEYLATSVLNIPATQQVHLCQLATERIRRGRTRLLAGEAATRAKLECALRQSGDAKLIRHVPLWAKLSMCDSLIKLAVDRRSPQEVSLLLKAMTGQEMSRSDVAKKLKAIDKHA</sequence>
<accession>A0A127K5C7</accession>
<dbReference type="Proteomes" id="UP000036902">
    <property type="component" value="Chromosome"/>
</dbReference>
<dbReference type="AlphaFoldDB" id="A0A127K5C7"/>
<reference evidence="2" key="1">
    <citation type="submission" date="2016-03" db="EMBL/GenBank/DDBJ databases">
        <authorList>
            <person name="Ma C."/>
            <person name="Zhou S."/>
            <person name="Yang G."/>
        </authorList>
    </citation>
    <scope>NUCLEOTIDE SEQUENCE [LARGE SCALE GENOMIC DNA]</scope>
    <source>
        <strain evidence="2">SgZ-1</strain>
    </source>
</reference>
<gene>
    <name evidence="1" type="ORF">AC731_009410</name>
</gene>
<name>A0A127K5C7_9RHOO</name>
<dbReference type="EMBL" id="CP014646">
    <property type="protein sequence ID" value="AMO37151.1"/>
    <property type="molecule type" value="Genomic_DNA"/>
</dbReference>
<dbReference type="RefSeq" id="WP_048705521.1">
    <property type="nucleotide sequence ID" value="NZ_CP014646.1"/>
</dbReference>
<evidence type="ECO:0000313" key="1">
    <source>
        <dbReference type="EMBL" id="AMO37151.1"/>
    </source>
</evidence>
<protein>
    <submittedName>
        <fullName evidence="1">Uncharacterized protein</fullName>
    </submittedName>
</protein>
<organism evidence="1 2">
    <name type="scientific">Thauera humireducens</name>
    <dbReference type="NCBI Taxonomy" id="1134435"/>
    <lineage>
        <taxon>Bacteria</taxon>
        <taxon>Pseudomonadati</taxon>
        <taxon>Pseudomonadota</taxon>
        <taxon>Betaproteobacteria</taxon>
        <taxon>Rhodocyclales</taxon>
        <taxon>Zoogloeaceae</taxon>
        <taxon>Thauera</taxon>
    </lineage>
</organism>
<proteinExistence type="predicted"/>
<dbReference type="KEGG" id="thu:AC731_009410"/>